<dbReference type="AlphaFoldDB" id="A0A075A2D3"/>
<evidence type="ECO:0000313" key="2">
    <source>
        <dbReference type="Proteomes" id="UP000054324"/>
    </source>
</evidence>
<dbReference type="GeneID" id="20314830"/>
<dbReference type="Proteomes" id="UP000054324">
    <property type="component" value="Unassembled WGS sequence"/>
</dbReference>
<dbReference type="STRING" id="6198.A0A075A2D3"/>
<accession>A0A075A2D3</accession>
<dbReference type="RefSeq" id="XP_009162734.1">
    <property type="nucleotide sequence ID" value="XM_009164470.1"/>
</dbReference>
<gene>
    <name evidence="1" type="ORF">T265_00642</name>
</gene>
<dbReference type="OrthoDB" id="6142323at2759"/>
<organism evidence="1 2">
    <name type="scientific">Opisthorchis viverrini</name>
    <name type="common">Southeast Asian liver fluke</name>
    <dbReference type="NCBI Taxonomy" id="6198"/>
    <lineage>
        <taxon>Eukaryota</taxon>
        <taxon>Metazoa</taxon>
        <taxon>Spiralia</taxon>
        <taxon>Lophotrochozoa</taxon>
        <taxon>Platyhelminthes</taxon>
        <taxon>Trematoda</taxon>
        <taxon>Digenea</taxon>
        <taxon>Opisthorchiida</taxon>
        <taxon>Opisthorchiata</taxon>
        <taxon>Opisthorchiidae</taxon>
        <taxon>Opisthorchis</taxon>
    </lineage>
</organism>
<reference evidence="1 2" key="1">
    <citation type="submission" date="2013-11" db="EMBL/GenBank/DDBJ databases">
        <title>Opisthorchis viverrini - life in the bile duct.</title>
        <authorList>
            <person name="Young N.D."/>
            <person name="Nagarajan N."/>
            <person name="Lin S.J."/>
            <person name="Korhonen P.K."/>
            <person name="Jex A.R."/>
            <person name="Hall R.S."/>
            <person name="Safavi-Hemami H."/>
            <person name="Kaewkong W."/>
            <person name="Bertrand D."/>
            <person name="Gao S."/>
            <person name="Seet Q."/>
            <person name="Wongkham S."/>
            <person name="Teh B.T."/>
            <person name="Wongkham C."/>
            <person name="Intapan P.M."/>
            <person name="Maleewong W."/>
            <person name="Yang X."/>
            <person name="Hu M."/>
            <person name="Wang Z."/>
            <person name="Hofmann A."/>
            <person name="Sternberg P.W."/>
            <person name="Tan P."/>
            <person name="Wang J."/>
            <person name="Gasser R.B."/>
        </authorList>
    </citation>
    <scope>NUCLEOTIDE SEQUENCE [LARGE SCALE GENOMIC DNA]</scope>
</reference>
<evidence type="ECO:0000313" key="1">
    <source>
        <dbReference type="EMBL" id="KER33531.1"/>
    </source>
</evidence>
<proteinExistence type="predicted"/>
<dbReference type="KEGG" id="ovi:T265_00642"/>
<protein>
    <recommendedName>
        <fullName evidence="3">Reverse transcriptase domain-containing protein</fullName>
    </recommendedName>
</protein>
<keyword evidence="2" id="KW-1185">Reference proteome</keyword>
<name>A0A075A2D3_OPIVI</name>
<evidence type="ECO:0008006" key="3">
    <source>
        <dbReference type="Google" id="ProtNLM"/>
    </source>
</evidence>
<sequence length="178" mass="20611">MPHRPSRGAISRVALLAAYSRAAVTPFWRQKGARGWDIVRLLKPRQGKSVRKSGVRTMDLPALRKYRRNIQACPEHNLTRQLIRRQVKENETAPENWVESVIAPFFLKKRVHSECGNHRAISLTPFAARPLASRVLRRLMVARERLTHEHQAAFRPGRGCLNEIFTLRQVLEQCETYQ</sequence>
<dbReference type="CTD" id="20314830"/>
<dbReference type="EMBL" id="KL596624">
    <property type="protein sequence ID" value="KER33531.1"/>
    <property type="molecule type" value="Genomic_DNA"/>
</dbReference>